<protein>
    <submittedName>
        <fullName evidence="9">Cytochrome P450</fullName>
    </submittedName>
</protein>
<evidence type="ECO:0000256" key="8">
    <source>
        <dbReference type="SAM" id="Phobius"/>
    </source>
</evidence>
<dbReference type="Pfam" id="PF00067">
    <property type="entry name" value="p450"/>
    <property type="match status" value="1"/>
</dbReference>
<dbReference type="Proteomes" id="UP000326877">
    <property type="component" value="Unassembled WGS sequence"/>
</dbReference>
<keyword evidence="3" id="KW-0479">Metal-binding</keyword>
<evidence type="ECO:0000256" key="1">
    <source>
        <dbReference type="ARBA" id="ARBA00001971"/>
    </source>
</evidence>
<organism evidence="9">
    <name type="scientific">Petromyces alliaceus</name>
    <name type="common">Aspergillus alliaceus</name>
    <dbReference type="NCBI Taxonomy" id="209559"/>
    <lineage>
        <taxon>Eukaryota</taxon>
        <taxon>Fungi</taxon>
        <taxon>Dikarya</taxon>
        <taxon>Ascomycota</taxon>
        <taxon>Pezizomycotina</taxon>
        <taxon>Eurotiomycetes</taxon>
        <taxon>Eurotiomycetidae</taxon>
        <taxon>Eurotiales</taxon>
        <taxon>Aspergillaceae</taxon>
        <taxon>Aspergillus</taxon>
        <taxon>Aspergillus subgen. Circumdati</taxon>
    </lineage>
</organism>
<dbReference type="GO" id="GO:0016705">
    <property type="term" value="F:oxidoreductase activity, acting on paired donors, with incorporation or reduction of molecular oxygen"/>
    <property type="evidence" value="ECO:0007669"/>
    <property type="project" value="InterPro"/>
</dbReference>
<evidence type="ECO:0000256" key="3">
    <source>
        <dbReference type="ARBA" id="ARBA00022723"/>
    </source>
</evidence>
<proteinExistence type="inferred from homology"/>
<dbReference type="GO" id="GO:0019748">
    <property type="term" value="P:secondary metabolic process"/>
    <property type="evidence" value="ECO:0007669"/>
    <property type="project" value="UniProtKB-ARBA"/>
</dbReference>
<feature type="region of interest" description="Disordered" evidence="7">
    <location>
        <begin position="1"/>
        <end position="20"/>
    </location>
</feature>
<keyword evidence="6" id="KW-0503">Monooxygenase</keyword>
<keyword evidence="5" id="KW-0408">Iron</keyword>
<evidence type="ECO:0000313" key="9">
    <source>
        <dbReference type="EMBL" id="KAE8389691.1"/>
    </source>
</evidence>
<keyword evidence="8" id="KW-0472">Membrane</keyword>
<dbReference type="GO" id="GO:0005506">
    <property type="term" value="F:iron ion binding"/>
    <property type="evidence" value="ECO:0007669"/>
    <property type="project" value="InterPro"/>
</dbReference>
<keyword evidence="8" id="KW-1133">Transmembrane helix</keyword>
<dbReference type="Gene3D" id="1.10.630.10">
    <property type="entry name" value="Cytochrome P450"/>
    <property type="match status" value="1"/>
</dbReference>
<reference evidence="9" key="1">
    <citation type="submission" date="2019-04" db="EMBL/GenBank/DDBJ databases">
        <title>Friends and foes A comparative genomics studyof 23 Aspergillus species from section Flavi.</title>
        <authorList>
            <consortium name="DOE Joint Genome Institute"/>
            <person name="Kjaerbolling I."/>
            <person name="Vesth T."/>
            <person name="Frisvad J.C."/>
            <person name="Nybo J.L."/>
            <person name="Theobald S."/>
            <person name="Kildgaard S."/>
            <person name="Isbrandt T."/>
            <person name="Kuo A."/>
            <person name="Sato A."/>
            <person name="Lyhne E.K."/>
            <person name="Kogle M.E."/>
            <person name="Wiebenga A."/>
            <person name="Kun R.S."/>
            <person name="Lubbers R.J."/>
            <person name="Makela M.R."/>
            <person name="Barry K."/>
            <person name="Chovatia M."/>
            <person name="Clum A."/>
            <person name="Daum C."/>
            <person name="Haridas S."/>
            <person name="He G."/>
            <person name="LaButti K."/>
            <person name="Lipzen A."/>
            <person name="Mondo S."/>
            <person name="Riley R."/>
            <person name="Salamov A."/>
            <person name="Simmons B.A."/>
            <person name="Magnuson J.K."/>
            <person name="Henrissat B."/>
            <person name="Mortensen U.H."/>
            <person name="Larsen T.O."/>
            <person name="Devries R.P."/>
            <person name="Grigoriev I.V."/>
            <person name="Machida M."/>
            <person name="Baker S.E."/>
            <person name="Andersen M.R."/>
        </authorList>
    </citation>
    <scope>NUCLEOTIDE SEQUENCE [LARGE SCALE GENOMIC DNA]</scope>
    <source>
        <strain evidence="9">IBT 14317</strain>
    </source>
</reference>
<comment type="similarity">
    <text evidence="2">Belongs to the cytochrome P450 family.</text>
</comment>
<dbReference type="EMBL" id="ML735262">
    <property type="protein sequence ID" value="KAE8389691.1"/>
    <property type="molecule type" value="Genomic_DNA"/>
</dbReference>
<evidence type="ECO:0000256" key="6">
    <source>
        <dbReference type="ARBA" id="ARBA00023033"/>
    </source>
</evidence>
<sequence length="390" mass="44190">MAPQKARLGSHPSIEGPPPPVIDHRYAHEVHIDTKNFTFEKAAFELLHLGFIALFDNGHFVHDVDSLGENNVQPRMNAIIDRIFSAFQPHFDQITLRFPNIFSRLQQAIAQAMVVMILGPAHSSPEAAGHFAAVVVAMANMTGMHENTHEWVWFPSLWVFLNGLWAVFFTIIPRFFFSIVPTLWKTRRQHLANGLAAHHEEYIPLFDILLVKHYHTKTGFHALGGFAWCVILCLGMIFASIHQTVLTMLDSFIREVLRTKGDCWGPVRQTTGPVRIGPYVLPKDAMCIVLISRAHQHPDNYGSVGTVFDGFQWEKKGRPAVQGSADFLTFGLGRWACPGRQLAIHEIKILLYMFFSKFDVKVKEGSFRVTDTINTTSVPREATLLLRRRE</sequence>
<evidence type="ECO:0000256" key="2">
    <source>
        <dbReference type="ARBA" id="ARBA00010617"/>
    </source>
</evidence>
<comment type="cofactor">
    <cofactor evidence="1">
        <name>heme</name>
        <dbReference type="ChEBI" id="CHEBI:30413"/>
    </cofactor>
</comment>
<dbReference type="AlphaFoldDB" id="A0A5N7C6F1"/>
<evidence type="ECO:0000256" key="4">
    <source>
        <dbReference type="ARBA" id="ARBA00023002"/>
    </source>
</evidence>
<name>A0A5N7C6F1_PETAA</name>
<gene>
    <name evidence="9" type="ORF">BDV23DRAFT_194101</name>
</gene>
<dbReference type="GO" id="GO:0020037">
    <property type="term" value="F:heme binding"/>
    <property type="evidence" value="ECO:0007669"/>
    <property type="project" value="InterPro"/>
</dbReference>
<dbReference type="InterPro" id="IPR036396">
    <property type="entry name" value="Cyt_P450_sf"/>
</dbReference>
<feature type="transmembrane region" description="Helical" evidence="8">
    <location>
        <begin position="157"/>
        <end position="177"/>
    </location>
</feature>
<keyword evidence="4" id="KW-0560">Oxidoreductase</keyword>
<dbReference type="SUPFAM" id="SSF48264">
    <property type="entry name" value="Cytochrome P450"/>
    <property type="match status" value="1"/>
</dbReference>
<accession>A0A5N7C6F1</accession>
<dbReference type="GO" id="GO:0004497">
    <property type="term" value="F:monooxygenase activity"/>
    <property type="evidence" value="ECO:0007669"/>
    <property type="project" value="UniProtKB-KW"/>
</dbReference>
<evidence type="ECO:0000256" key="5">
    <source>
        <dbReference type="ARBA" id="ARBA00023004"/>
    </source>
</evidence>
<evidence type="ECO:0000256" key="7">
    <source>
        <dbReference type="SAM" id="MobiDB-lite"/>
    </source>
</evidence>
<dbReference type="PANTHER" id="PTHR46206">
    <property type="entry name" value="CYTOCHROME P450"/>
    <property type="match status" value="1"/>
</dbReference>
<feature type="transmembrane region" description="Helical" evidence="8">
    <location>
        <begin position="220"/>
        <end position="241"/>
    </location>
</feature>
<dbReference type="InterPro" id="IPR001128">
    <property type="entry name" value="Cyt_P450"/>
</dbReference>
<keyword evidence="8" id="KW-0812">Transmembrane</keyword>
<dbReference type="OrthoDB" id="1844152at2759"/>